<keyword evidence="2" id="KW-1185">Reference proteome</keyword>
<sequence>MEKLLQWTIVGNTEAEATLQAIDVKGKGRDAFIALRTHYKGERLLAYNIVEAEHTIKDLCYVGEKPTMNWSMFERMLKKAYAAYDKHEGRVVHSDAMKLRSLQTKVTASFLQLNKTAIDTEIGKRPMV</sequence>
<dbReference type="EMBL" id="CAKOGP040000080">
    <property type="protein sequence ID" value="CAJ1929455.1"/>
    <property type="molecule type" value="Genomic_DNA"/>
</dbReference>
<comment type="caution">
    <text evidence="1">The sequence shown here is derived from an EMBL/GenBank/DDBJ whole genome shotgun (WGS) entry which is preliminary data.</text>
</comment>
<gene>
    <name evidence="1" type="ORF">CYCCA115_LOCUS1687</name>
</gene>
<evidence type="ECO:0000313" key="1">
    <source>
        <dbReference type="EMBL" id="CAJ1929455.1"/>
    </source>
</evidence>
<accession>A0AAD2CF51</accession>
<proteinExistence type="predicted"/>
<dbReference type="Proteomes" id="UP001295423">
    <property type="component" value="Unassembled WGS sequence"/>
</dbReference>
<reference evidence="1" key="1">
    <citation type="submission" date="2023-08" db="EMBL/GenBank/DDBJ databases">
        <authorList>
            <person name="Audoor S."/>
            <person name="Bilcke G."/>
        </authorList>
    </citation>
    <scope>NUCLEOTIDE SEQUENCE</scope>
</reference>
<organism evidence="1 2">
    <name type="scientific">Cylindrotheca closterium</name>
    <dbReference type="NCBI Taxonomy" id="2856"/>
    <lineage>
        <taxon>Eukaryota</taxon>
        <taxon>Sar</taxon>
        <taxon>Stramenopiles</taxon>
        <taxon>Ochrophyta</taxon>
        <taxon>Bacillariophyta</taxon>
        <taxon>Bacillariophyceae</taxon>
        <taxon>Bacillariophycidae</taxon>
        <taxon>Bacillariales</taxon>
        <taxon>Bacillariaceae</taxon>
        <taxon>Cylindrotheca</taxon>
    </lineage>
</organism>
<protein>
    <submittedName>
        <fullName evidence="1">Uncharacterized protein</fullName>
    </submittedName>
</protein>
<name>A0AAD2CF51_9STRA</name>
<dbReference type="AlphaFoldDB" id="A0AAD2CF51"/>
<evidence type="ECO:0000313" key="2">
    <source>
        <dbReference type="Proteomes" id="UP001295423"/>
    </source>
</evidence>